<dbReference type="GO" id="GO:0005525">
    <property type="term" value="F:GTP binding"/>
    <property type="evidence" value="ECO:0007669"/>
    <property type="project" value="InterPro"/>
</dbReference>
<dbReference type="PANTHER" id="PTHR11566">
    <property type="entry name" value="DYNAMIN"/>
    <property type="match status" value="1"/>
</dbReference>
<dbReference type="GO" id="GO:0008017">
    <property type="term" value="F:microtubule binding"/>
    <property type="evidence" value="ECO:0007669"/>
    <property type="project" value="TreeGrafter"/>
</dbReference>
<name>A0AA35YB22_LACSI</name>
<dbReference type="PANTHER" id="PTHR11566:SF173">
    <property type="entry name" value="DYNAMIN-RELATED PROTEIN 4C"/>
    <property type="match status" value="1"/>
</dbReference>
<dbReference type="PROSITE" id="PS51718">
    <property type="entry name" value="G_DYNAMIN_2"/>
    <property type="match status" value="1"/>
</dbReference>
<accession>A0AA35YB22</accession>
<dbReference type="Gene3D" id="1.20.120.1240">
    <property type="entry name" value="Dynamin, middle domain"/>
    <property type="match status" value="1"/>
</dbReference>
<protein>
    <recommendedName>
        <fullName evidence="3">Dynamin-type G domain-containing protein</fullName>
    </recommendedName>
</protein>
<dbReference type="GO" id="GO:0005874">
    <property type="term" value="C:microtubule"/>
    <property type="evidence" value="ECO:0007669"/>
    <property type="project" value="TreeGrafter"/>
</dbReference>
<dbReference type="AlphaFoldDB" id="A0AA35YB22"/>
<dbReference type="PRINTS" id="PR00195">
    <property type="entry name" value="DYNAMIN"/>
</dbReference>
<evidence type="ECO:0000256" key="1">
    <source>
        <dbReference type="ARBA" id="ARBA00022741"/>
    </source>
</evidence>
<sequence length="670" mass="76643">MHLLSPSNASVQAMNDNDDDDNTIADHLLLHNPKSYLPPLFSSWNDKIRPIKETIDNLVNLKVINEGISVPTIVVVGNRDSGKSSLIESLIGISLPCAQETCTRVPLIIRLQNHPYPVTEFLLKYKKKSVRIINEMLISEAINNATMEVVGEGKKIGNVPLTLLMKKRDIPDLTIIDLPGIHRDNAEQTMGIAMEFEMAEDNIIINVASATSDLSNWRRSMDYKGERTLAVIAKCDQVKYGNVFDTVGINKYNIDRYRYIYVRNRINDETHNEARMEESALFERLHRVKDLPESEKSMLGIPALANKLVQMQFAFILKCLPDILKKINEGLNALNLELNQLPNNLMSVPEAIAAFMLVIGSLKETLQKMLIQGDYNEYEDDKQMHFNARLVEMLDRFSKKLHLSDKFSESFLVEEVKVVEESNGIFSSNFPPHSCLLRKKVNNIYSLPLLVVKEVCGYLETVCVKVVIDHYVSYPKLLSSMRKATHNVMEKMKLEFSERVVEMMEMEKTTDYTCDPDFIASWNKLMGNRDKFILATNDFQEEIYIEGQGRVFVDHLFDVHENTRDQAFELKMRMTAYWKIVLKRVVDCMVLRIRFIIQKLVNVEIEREIVNEVMLHGGGVETIMEELSPERVRIQRSVGLVHESIGFIENVMDVNLVSAQALSGEEDESS</sequence>
<dbReference type="InterPro" id="IPR045063">
    <property type="entry name" value="Dynamin_N"/>
</dbReference>
<evidence type="ECO:0000313" key="5">
    <source>
        <dbReference type="Proteomes" id="UP001177003"/>
    </source>
</evidence>
<proteinExistence type="predicted"/>
<keyword evidence="1" id="KW-0547">Nucleotide-binding</keyword>
<dbReference type="SUPFAM" id="SSF52540">
    <property type="entry name" value="P-loop containing nucleoside triphosphate hydrolases"/>
    <property type="match status" value="1"/>
</dbReference>
<dbReference type="GO" id="GO:0003924">
    <property type="term" value="F:GTPase activity"/>
    <property type="evidence" value="ECO:0007669"/>
    <property type="project" value="InterPro"/>
</dbReference>
<dbReference type="InterPro" id="IPR030381">
    <property type="entry name" value="G_DYNAMIN_dom"/>
</dbReference>
<reference evidence="4" key="1">
    <citation type="submission" date="2023-04" db="EMBL/GenBank/DDBJ databases">
        <authorList>
            <person name="Vijverberg K."/>
            <person name="Xiong W."/>
            <person name="Schranz E."/>
        </authorList>
    </citation>
    <scope>NUCLEOTIDE SEQUENCE</scope>
</reference>
<dbReference type="SMART" id="SM00053">
    <property type="entry name" value="DYNc"/>
    <property type="match status" value="1"/>
</dbReference>
<evidence type="ECO:0000259" key="3">
    <source>
        <dbReference type="PROSITE" id="PS51718"/>
    </source>
</evidence>
<dbReference type="InterPro" id="IPR022812">
    <property type="entry name" value="Dynamin"/>
</dbReference>
<feature type="domain" description="Dynamin-type G" evidence="3">
    <location>
        <begin position="67"/>
        <end position="321"/>
    </location>
</feature>
<dbReference type="InterPro" id="IPR001401">
    <property type="entry name" value="Dynamin_GTPase"/>
</dbReference>
<dbReference type="EMBL" id="OX465086">
    <property type="protein sequence ID" value="CAI9265606.1"/>
    <property type="molecule type" value="Genomic_DNA"/>
</dbReference>
<dbReference type="InterPro" id="IPR027417">
    <property type="entry name" value="P-loop_NTPase"/>
</dbReference>
<evidence type="ECO:0000256" key="2">
    <source>
        <dbReference type="ARBA" id="ARBA00023134"/>
    </source>
</evidence>
<dbReference type="GO" id="GO:0016020">
    <property type="term" value="C:membrane"/>
    <property type="evidence" value="ECO:0007669"/>
    <property type="project" value="TreeGrafter"/>
</dbReference>
<dbReference type="GO" id="GO:0005737">
    <property type="term" value="C:cytoplasm"/>
    <property type="evidence" value="ECO:0007669"/>
    <property type="project" value="TreeGrafter"/>
</dbReference>
<organism evidence="4 5">
    <name type="scientific">Lactuca saligna</name>
    <name type="common">Willowleaf lettuce</name>
    <dbReference type="NCBI Taxonomy" id="75948"/>
    <lineage>
        <taxon>Eukaryota</taxon>
        <taxon>Viridiplantae</taxon>
        <taxon>Streptophyta</taxon>
        <taxon>Embryophyta</taxon>
        <taxon>Tracheophyta</taxon>
        <taxon>Spermatophyta</taxon>
        <taxon>Magnoliopsida</taxon>
        <taxon>eudicotyledons</taxon>
        <taxon>Gunneridae</taxon>
        <taxon>Pentapetalae</taxon>
        <taxon>asterids</taxon>
        <taxon>campanulids</taxon>
        <taxon>Asterales</taxon>
        <taxon>Asteraceae</taxon>
        <taxon>Cichorioideae</taxon>
        <taxon>Cichorieae</taxon>
        <taxon>Lactucinae</taxon>
        <taxon>Lactuca</taxon>
    </lineage>
</organism>
<keyword evidence="5" id="KW-1185">Reference proteome</keyword>
<keyword evidence="2" id="KW-0342">GTP-binding</keyword>
<dbReference type="InterPro" id="IPR000375">
    <property type="entry name" value="Dynamin_stalk"/>
</dbReference>
<gene>
    <name evidence="4" type="ORF">LSALG_LOCUS6204</name>
</gene>
<dbReference type="Gene3D" id="3.40.50.300">
    <property type="entry name" value="P-loop containing nucleotide triphosphate hydrolases"/>
    <property type="match status" value="1"/>
</dbReference>
<dbReference type="Pfam" id="PF01031">
    <property type="entry name" value="Dynamin_M"/>
    <property type="match status" value="1"/>
</dbReference>
<dbReference type="Pfam" id="PF00350">
    <property type="entry name" value="Dynamin_N"/>
    <property type="match status" value="1"/>
</dbReference>
<dbReference type="Proteomes" id="UP001177003">
    <property type="component" value="Chromosome 0"/>
</dbReference>
<evidence type="ECO:0000313" key="4">
    <source>
        <dbReference type="EMBL" id="CAI9265606.1"/>
    </source>
</evidence>